<dbReference type="InterPro" id="IPR021412">
    <property type="entry name" value="DUF3052"/>
</dbReference>
<dbReference type="Proteomes" id="UP001596189">
    <property type="component" value="Unassembled WGS sequence"/>
</dbReference>
<comment type="caution">
    <text evidence="1">The sequence shown here is derived from an EMBL/GenBank/DDBJ whole genome shotgun (WGS) entry which is preliminary data.</text>
</comment>
<gene>
    <name evidence="1" type="ORF">ACFQDO_15580</name>
</gene>
<evidence type="ECO:0000313" key="1">
    <source>
        <dbReference type="EMBL" id="MFC6008557.1"/>
    </source>
</evidence>
<dbReference type="EMBL" id="JBHSRD010000006">
    <property type="protein sequence ID" value="MFC6008557.1"/>
    <property type="molecule type" value="Genomic_DNA"/>
</dbReference>
<sequence>MSATADDAADRGLVGRLGLQRGQVVQELGWHEEVDDEIRVAIEDAVDSDLLDEEADEVADVVLLWWADDEGDLVDALVDALTNLGERGSVVLLTPKAGREGHVPPSEVVEAALAAGLHGTSTFSAGQDWSATQLVAPRSGRK</sequence>
<accession>A0ABW1JI30</accession>
<protein>
    <submittedName>
        <fullName evidence="1">DUF3052 domain-containing protein</fullName>
    </submittedName>
</protein>
<evidence type="ECO:0000313" key="2">
    <source>
        <dbReference type="Proteomes" id="UP001596189"/>
    </source>
</evidence>
<dbReference type="RefSeq" id="WP_345714507.1">
    <property type="nucleotide sequence ID" value="NZ_BAABFP010000002.1"/>
</dbReference>
<dbReference type="Pfam" id="PF11253">
    <property type="entry name" value="DUF3052"/>
    <property type="match status" value="1"/>
</dbReference>
<name>A0ABW1JI30_9ACTN</name>
<reference evidence="2" key="1">
    <citation type="journal article" date="2019" name="Int. J. Syst. Evol. Microbiol.">
        <title>The Global Catalogue of Microorganisms (GCM) 10K type strain sequencing project: providing services to taxonomists for standard genome sequencing and annotation.</title>
        <authorList>
            <consortium name="The Broad Institute Genomics Platform"/>
            <consortium name="The Broad Institute Genome Sequencing Center for Infectious Disease"/>
            <person name="Wu L."/>
            <person name="Ma J."/>
        </authorList>
    </citation>
    <scope>NUCLEOTIDE SEQUENCE [LARGE SCALE GENOMIC DNA]</scope>
    <source>
        <strain evidence="2">KACC 14249</strain>
    </source>
</reference>
<keyword evidence="2" id="KW-1185">Reference proteome</keyword>
<organism evidence="1 2">
    <name type="scientific">Angustibacter luteus</name>
    <dbReference type="NCBI Taxonomy" id="658456"/>
    <lineage>
        <taxon>Bacteria</taxon>
        <taxon>Bacillati</taxon>
        <taxon>Actinomycetota</taxon>
        <taxon>Actinomycetes</taxon>
        <taxon>Kineosporiales</taxon>
        <taxon>Kineosporiaceae</taxon>
    </lineage>
</organism>
<proteinExistence type="predicted"/>